<dbReference type="Gene3D" id="1.10.238.10">
    <property type="entry name" value="EF-hand"/>
    <property type="match status" value="2"/>
</dbReference>
<evidence type="ECO:0000256" key="2">
    <source>
        <dbReference type="ARBA" id="ARBA00022737"/>
    </source>
</evidence>
<dbReference type="eggNOG" id="KOG0027">
    <property type="taxonomic scope" value="Eukaryota"/>
</dbReference>
<gene>
    <name evidence="5" type="ORF">TRIUR3_32326</name>
</gene>
<dbReference type="PROSITE" id="PS00018">
    <property type="entry name" value="EF_HAND_1"/>
    <property type="match status" value="4"/>
</dbReference>
<organism evidence="5">
    <name type="scientific">Triticum urartu</name>
    <name type="common">Red wild einkorn</name>
    <name type="synonym">Crithodium urartu</name>
    <dbReference type="NCBI Taxonomy" id="4572"/>
    <lineage>
        <taxon>Eukaryota</taxon>
        <taxon>Viridiplantae</taxon>
        <taxon>Streptophyta</taxon>
        <taxon>Embryophyta</taxon>
        <taxon>Tracheophyta</taxon>
        <taxon>Spermatophyta</taxon>
        <taxon>Magnoliopsida</taxon>
        <taxon>Liliopsida</taxon>
        <taxon>Poales</taxon>
        <taxon>Poaceae</taxon>
        <taxon>BOP clade</taxon>
        <taxon>Pooideae</taxon>
        <taxon>Triticodae</taxon>
        <taxon>Triticeae</taxon>
        <taxon>Triticinae</taxon>
        <taxon>Triticum</taxon>
    </lineage>
</organism>
<feature type="domain" description="EF-hand" evidence="4">
    <location>
        <begin position="101"/>
        <end position="136"/>
    </location>
</feature>
<dbReference type="STRING" id="4572.M7ZCY1"/>
<dbReference type="SMART" id="SM00054">
    <property type="entry name" value="EFh"/>
    <property type="match status" value="4"/>
</dbReference>
<evidence type="ECO:0000256" key="3">
    <source>
        <dbReference type="ARBA" id="ARBA00022837"/>
    </source>
</evidence>
<sequence length="238" mass="25199">MANGVGSAKAEICAGLGMPMAELEQVFRRYDANGDGKISADELASVLRALGAPPGPGEVQSMMEEMDADRDGFVDLHEFAAFHCGPCKGSAAADAKEQEAATEAELKEAFRMYDADRNGLISARELHRVLRQLGEKCSVADCSRMIRSVDADGDGSVNFEEFKKMMGSGVGALDKPGETLARPCGKVEVVDEDVMSHAQLSDDNLLIMPGMTHGVLEVDADHSVLVLGYTAAAAQSST</sequence>
<keyword evidence="3" id="KW-0106">Calcium</keyword>
<evidence type="ECO:0000259" key="4">
    <source>
        <dbReference type="PROSITE" id="PS50222"/>
    </source>
</evidence>
<dbReference type="SUPFAM" id="SSF47473">
    <property type="entry name" value="EF-hand"/>
    <property type="match status" value="1"/>
</dbReference>
<dbReference type="EMBL" id="KD143864">
    <property type="protein sequence ID" value="EMS57491.1"/>
    <property type="molecule type" value="Genomic_DNA"/>
</dbReference>
<dbReference type="AlphaFoldDB" id="M7ZCY1"/>
<reference evidence="5" key="1">
    <citation type="journal article" date="2013" name="Nature">
        <title>Draft genome of the wheat A-genome progenitor Triticum urartu.</title>
        <authorList>
            <person name="Ling H.Q."/>
            <person name="Zhao S."/>
            <person name="Liu D."/>
            <person name="Wang J."/>
            <person name="Sun H."/>
            <person name="Zhang C."/>
            <person name="Fan H."/>
            <person name="Li D."/>
            <person name="Dong L."/>
            <person name="Tao Y."/>
            <person name="Gao C."/>
            <person name="Wu H."/>
            <person name="Li Y."/>
            <person name="Cui Y."/>
            <person name="Guo X."/>
            <person name="Zheng S."/>
            <person name="Wang B."/>
            <person name="Yu K."/>
            <person name="Liang Q."/>
            <person name="Yang W."/>
            <person name="Lou X."/>
            <person name="Chen J."/>
            <person name="Feng M."/>
            <person name="Jian J."/>
            <person name="Zhang X."/>
            <person name="Luo G."/>
            <person name="Jiang Y."/>
            <person name="Liu J."/>
            <person name="Wang Z."/>
            <person name="Sha Y."/>
            <person name="Zhang B."/>
            <person name="Wu H."/>
            <person name="Tang D."/>
            <person name="Shen Q."/>
            <person name="Xue P."/>
            <person name="Zou S."/>
            <person name="Wang X."/>
            <person name="Liu X."/>
            <person name="Wang F."/>
            <person name="Yang Y."/>
            <person name="An X."/>
            <person name="Dong Z."/>
            <person name="Zhang K."/>
            <person name="Zhang X."/>
            <person name="Luo M.C."/>
            <person name="Dvorak J."/>
            <person name="Tong Y."/>
            <person name="Wang J."/>
            <person name="Yang H."/>
            <person name="Li Z."/>
            <person name="Wang D."/>
            <person name="Zhang A."/>
            <person name="Wang J."/>
        </authorList>
    </citation>
    <scope>NUCLEOTIDE SEQUENCE</scope>
</reference>
<protein>
    <submittedName>
        <fullName evidence="5">Putative calcium-binding protein CML18</fullName>
    </submittedName>
</protein>
<dbReference type="PROSITE" id="PS50222">
    <property type="entry name" value="EF_HAND_2"/>
    <property type="match status" value="4"/>
</dbReference>
<dbReference type="PANTHER" id="PTHR10891">
    <property type="entry name" value="EF-HAND CALCIUM-BINDING DOMAIN CONTAINING PROTEIN"/>
    <property type="match status" value="1"/>
</dbReference>
<dbReference type="CDD" id="cd00051">
    <property type="entry name" value="EFh"/>
    <property type="match status" value="2"/>
</dbReference>
<dbReference type="Pfam" id="PF13499">
    <property type="entry name" value="EF-hand_7"/>
    <property type="match status" value="2"/>
</dbReference>
<dbReference type="InterPro" id="IPR002048">
    <property type="entry name" value="EF_hand_dom"/>
</dbReference>
<dbReference type="OMA" id="PCEYLQD"/>
<dbReference type="FunFam" id="1.10.238.10:FF:000203">
    <property type="entry name" value="Probable calcium-binding protein CML27"/>
    <property type="match status" value="1"/>
</dbReference>
<keyword evidence="1" id="KW-0479">Metal-binding</keyword>
<name>M7ZCY1_TRIUA</name>
<dbReference type="InterPro" id="IPR018247">
    <property type="entry name" value="EF_Hand_1_Ca_BS"/>
</dbReference>
<feature type="domain" description="EF-hand" evidence="4">
    <location>
        <begin position="137"/>
        <end position="172"/>
    </location>
</feature>
<dbReference type="GO" id="GO:0005509">
    <property type="term" value="F:calcium ion binding"/>
    <property type="evidence" value="ECO:0007669"/>
    <property type="project" value="InterPro"/>
</dbReference>
<dbReference type="FunFam" id="1.10.238.10:FF:000351">
    <property type="entry name" value="cDNA clone:J023105D07, full insert sequence"/>
    <property type="match status" value="1"/>
</dbReference>
<keyword evidence="2" id="KW-0677">Repeat</keyword>
<proteinExistence type="predicted"/>
<feature type="domain" description="EF-hand" evidence="4">
    <location>
        <begin position="54"/>
        <end position="89"/>
    </location>
</feature>
<dbReference type="InterPro" id="IPR011992">
    <property type="entry name" value="EF-hand-dom_pair"/>
</dbReference>
<dbReference type="InterPro" id="IPR039647">
    <property type="entry name" value="EF_hand_pair_protein_CML-like"/>
</dbReference>
<feature type="domain" description="EF-hand" evidence="4">
    <location>
        <begin position="18"/>
        <end position="53"/>
    </location>
</feature>
<accession>M7ZCY1</accession>
<evidence type="ECO:0000256" key="1">
    <source>
        <dbReference type="ARBA" id="ARBA00022723"/>
    </source>
</evidence>
<evidence type="ECO:0000313" key="5">
    <source>
        <dbReference type="EMBL" id="EMS57491.1"/>
    </source>
</evidence>